<keyword evidence="1" id="KW-0472">Membrane</keyword>
<evidence type="ECO:0000256" key="1">
    <source>
        <dbReference type="SAM" id="Phobius"/>
    </source>
</evidence>
<dbReference type="GeneID" id="54410928"/>
<dbReference type="RefSeq" id="XP_033523307.1">
    <property type="nucleotide sequence ID" value="XM_033670496.1"/>
</dbReference>
<sequence length="150" mass="16698">MSFISWIPYTLPFVGLIVCLVFAERDRGRMLNSIPLQTGLPPQTDDEKQYDMMVSRVIRDVMRPTAEQSTTAIQHDGGAGSLFTGVDDITLVNGGRDEEFDVPNQDDEGSVQMLDTESEAEVEFFDAVEHQEDYEMVILNGDQTAAASRC</sequence>
<keyword evidence="3" id="KW-1185">Reference proteome</keyword>
<gene>
    <name evidence="2" type="ORF">P153DRAFT_386122</name>
</gene>
<reference evidence="2" key="1">
    <citation type="journal article" date="2020" name="Stud. Mycol.">
        <title>101 Dothideomycetes genomes: a test case for predicting lifestyles and emergence of pathogens.</title>
        <authorList>
            <person name="Haridas S."/>
            <person name="Albert R."/>
            <person name="Binder M."/>
            <person name="Bloem J."/>
            <person name="Labutti K."/>
            <person name="Salamov A."/>
            <person name="Andreopoulos B."/>
            <person name="Baker S."/>
            <person name="Barry K."/>
            <person name="Bills G."/>
            <person name="Bluhm B."/>
            <person name="Cannon C."/>
            <person name="Castanera R."/>
            <person name="Culley D."/>
            <person name="Daum C."/>
            <person name="Ezra D."/>
            <person name="Gonzalez J."/>
            <person name="Henrissat B."/>
            <person name="Kuo A."/>
            <person name="Liang C."/>
            <person name="Lipzen A."/>
            <person name="Lutzoni F."/>
            <person name="Magnuson J."/>
            <person name="Mondo S."/>
            <person name="Nolan M."/>
            <person name="Ohm R."/>
            <person name="Pangilinan J."/>
            <person name="Park H.-J."/>
            <person name="Ramirez L."/>
            <person name="Alfaro M."/>
            <person name="Sun H."/>
            <person name="Tritt A."/>
            <person name="Yoshinaga Y."/>
            <person name="Zwiers L.-H."/>
            <person name="Turgeon B."/>
            <person name="Goodwin S."/>
            <person name="Spatafora J."/>
            <person name="Crous P."/>
            <person name="Grigoriev I."/>
        </authorList>
    </citation>
    <scope>NUCLEOTIDE SEQUENCE</scope>
    <source>
        <strain evidence="2">CBS 119687</strain>
    </source>
</reference>
<keyword evidence="1" id="KW-1133">Transmembrane helix</keyword>
<feature type="transmembrane region" description="Helical" evidence="1">
    <location>
        <begin position="6"/>
        <end position="23"/>
    </location>
</feature>
<dbReference type="EMBL" id="ML977507">
    <property type="protein sequence ID" value="KAF2128918.1"/>
    <property type="molecule type" value="Genomic_DNA"/>
</dbReference>
<accession>A0A6A6ADA8</accession>
<proteinExistence type="predicted"/>
<name>A0A6A6ADA8_9PLEO</name>
<organism evidence="2 3">
    <name type="scientific">Dothidotthia symphoricarpi CBS 119687</name>
    <dbReference type="NCBI Taxonomy" id="1392245"/>
    <lineage>
        <taxon>Eukaryota</taxon>
        <taxon>Fungi</taxon>
        <taxon>Dikarya</taxon>
        <taxon>Ascomycota</taxon>
        <taxon>Pezizomycotina</taxon>
        <taxon>Dothideomycetes</taxon>
        <taxon>Pleosporomycetidae</taxon>
        <taxon>Pleosporales</taxon>
        <taxon>Dothidotthiaceae</taxon>
        <taxon>Dothidotthia</taxon>
    </lineage>
</organism>
<dbReference type="Proteomes" id="UP000799771">
    <property type="component" value="Unassembled WGS sequence"/>
</dbReference>
<evidence type="ECO:0000313" key="2">
    <source>
        <dbReference type="EMBL" id="KAF2128918.1"/>
    </source>
</evidence>
<evidence type="ECO:0000313" key="3">
    <source>
        <dbReference type="Proteomes" id="UP000799771"/>
    </source>
</evidence>
<dbReference type="AlphaFoldDB" id="A0A6A6ADA8"/>
<keyword evidence="1" id="KW-0812">Transmembrane</keyword>
<protein>
    <submittedName>
        <fullName evidence="2">Uncharacterized protein</fullName>
    </submittedName>
</protein>